<proteinExistence type="predicted"/>
<dbReference type="AlphaFoldDB" id="A0A193LDR8"/>
<keyword evidence="1 4" id="KW-0349">Heme</keyword>
<feature type="signal peptide" evidence="5">
    <location>
        <begin position="1"/>
        <end position="22"/>
    </location>
</feature>
<dbReference type="GO" id="GO:0046872">
    <property type="term" value="F:metal ion binding"/>
    <property type="evidence" value="ECO:0007669"/>
    <property type="project" value="UniProtKB-KW"/>
</dbReference>
<evidence type="ECO:0000256" key="1">
    <source>
        <dbReference type="ARBA" id="ARBA00022617"/>
    </source>
</evidence>
<dbReference type="Gene3D" id="1.10.760.10">
    <property type="entry name" value="Cytochrome c-like domain"/>
    <property type="match status" value="2"/>
</dbReference>
<evidence type="ECO:0000256" key="5">
    <source>
        <dbReference type="SAM" id="SignalP"/>
    </source>
</evidence>
<keyword evidence="8" id="KW-1185">Reference proteome</keyword>
<dbReference type="OrthoDB" id="9811281at2"/>
<evidence type="ECO:0000313" key="8">
    <source>
        <dbReference type="Proteomes" id="UP000092695"/>
    </source>
</evidence>
<dbReference type="InterPro" id="IPR036909">
    <property type="entry name" value="Cyt_c-like_dom_sf"/>
</dbReference>
<dbReference type="KEGG" id="woc:BA177_05155"/>
<sequence length="287" mass="31251">MRRLTKVLLVSFLSLVYSGVHAQEDLLARGSYLVNGIVGCGNCHTPRNADTTANTSMRLAGGFLIEEHEFTAYAPNITQDRETGIGAWSDEEIMRAIREGVRRDGSIIGPPMPVLSYRGMSDTDVRAIVAYLRTVAPVRNSVPRSVYNIPLPESWGPPLGSVPDVPRDDALAYGTYLGYTLGHCMECHTPMSEGVFDFSRTGAGGTLFHKPYGLDFAVTAANITPHAKQGLGAWTDAEIKRAITEGISRDGRPLQPLMAYGYYKTMADADLDALIVYLRSLPPQPAD</sequence>
<keyword evidence="5" id="KW-0732">Signal</keyword>
<feature type="domain" description="Cytochrome c" evidence="6">
    <location>
        <begin position="169"/>
        <end position="282"/>
    </location>
</feature>
<dbReference type="PANTHER" id="PTHR35008">
    <property type="entry name" value="BLL4482 PROTEIN-RELATED"/>
    <property type="match status" value="1"/>
</dbReference>
<evidence type="ECO:0000256" key="2">
    <source>
        <dbReference type="ARBA" id="ARBA00022723"/>
    </source>
</evidence>
<feature type="chain" id="PRO_5008260133" description="Cytochrome c domain-containing protein" evidence="5">
    <location>
        <begin position="23"/>
        <end position="287"/>
    </location>
</feature>
<protein>
    <recommendedName>
        <fullName evidence="6">Cytochrome c domain-containing protein</fullName>
    </recommendedName>
</protein>
<keyword evidence="3 4" id="KW-0408">Iron</keyword>
<evidence type="ECO:0000256" key="4">
    <source>
        <dbReference type="PROSITE-ProRule" id="PRU00433"/>
    </source>
</evidence>
<dbReference type="PANTHER" id="PTHR35008:SF8">
    <property type="entry name" value="ALCOHOL DEHYDROGENASE CYTOCHROME C SUBUNIT"/>
    <property type="match status" value="1"/>
</dbReference>
<organism evidence="7 8">
    <name type="scientific">Woeseia oceani</name>
    <dbReference type="NCBI Taxonomy" id="1548547"/>
    <lineage>
        <taxon>Bacteria</taxon>
        <taxon>Pseudomonadati</taxon>
        <taxon>Pseudomonadota</taxon>
        <taxon>Gammaproteobacteria</taxon>
        <taxon>Woeseiales</taxon>
        <taxon>Woeseiaceae</taxon>
        <taxon>Woeseia</taxon>
    </lineage>
</organism>
<dbReference type="GO" id="GO:0020037">
    <property type="term" value="F:heme binding"/>
    <property type="evidence" value="ECO:0007669"/>
    <property type="project" value="InterPro"/>
</dbReference>
<dbReference type="Pfam" id="PF00034">
    <property type="entry name" value="Cytochrom_C"/>
    <property type="match status" value="1"/>
</dbReference>
<gene>
    <name evidence="7" type="ORF">BA177_05155</name>
</gene>
<evidence type="ECO:0000256" key="3">
    <source>
        <dbReference type="ARBA" id="ARBA00023004"/>
    </source>
</evidence>
<evidence type="ECO:0000259" key="6">
    <source>
        <dbReference type="PROSITE" id="PS51007"/>
    </source>
</evidence>
<dbReference type="EMBL" id="CP016268">
    <property type="protein sequence ID" value="ANO50675.1"/>
    <property type="molecule type" value="Genomic_DNA"/>
</dbReference>
<dbReference type="STRING" id="1548547.BA177_05155"/>
<accession>A0A193LDR8</accession>
<keyword evidence="2 4" id="KW-0479">Metal-binding</keyword>
<reference evidence="7 8" key="1">
    <citation type="submission" date="2016-06" db="EMBL/GenBank/DDBJ databases">
        <title>Complete genome sequence of a deep-branching marine Gamma Proteobacterium Woeseia oceani type strain XK5.</title>
        <authorList>
            <person name="Mu D."/>
            <person name="Du Z."/>
        </authorList>
    </citation>
    <scope>NUCLEOTIDE SEQUENCE [LARGE SCALE GENOMIC DNA]</scope>
    <source>
        <strain evidence="7 8">XK5</strain>
    </source>
</reference>
<dbReference type="Proteomes" id="UP000092695">
    <property type="component" value="Chromosome"/>
</dbReference>
<feature type="domain" description="Cytochrome c" evidence="6">
    <location>
        <begin position="25"/>
        <end position="136"/>
    </location>
</feature>
<dbReference type="InterPro" id="IPR009056">
    <property type="entry name" value="Cyt_c-like_dom"/>
</dbReference>
<evidence type="ECO:0000313" key="7">
    <source>
        <dbReference type="EMBL" id="ANO50675.1"/>
    </source>
</evidence>
<dbReference type="GO" id="GO:0009055">
    <property type="term" value="F:electron transfer activity"/>
    <property type="evidence" value="ECO:0007669"/>
    <property type="project" value="InterPro"/>
</dbReference>
<dbReference type="PROSITE" id="PS51007">
    <property type="entry name" value="CYTC"/>
    <property type="match status" value="2"/>
</dbReference>
<dbReference type="SUPFAM" id="SSF46626">
    <property type="entry name" value="Cytochrome c"/>
    <property type="match status" value="2"/>
</dbReference>
<dbReference type="InterPro" id="IPR051459">
    <property type="entry name" value="Cytochrome_c-type_DH"/>
</dbReference>
<name>A0A193LDR8_9GAMM</name>
<dbReference type="RefSeq" id="WP_068613743.1">
    <property type="nucleotide sequence ID" value="NZ_CP016268.1"/>
</dbReference>